<comment type="caution">
    <text evidence="2">The sequence shown here is derived from an EMBL/GenBank/DDBJ whole genome shotgun (WGS) entry which is preliminary data.</text>
</comment>
<protein>
    <submittedName>
        <fullName evidence="2">Uncharacterized protein</fullName>
    </submittedName>
</protein>
<evidence type="ECO:0000256" key="1">
    <source>
        <dbReference type="SAM" id="Phobius"/>
    </source>
</evidence>
<keyword evidence="1" id="KW-0812">Transmembrane</keyword>
<evidence type="ECO:0000313" key="3">
    <source>
        <dbReference type="Proteomes" id="UP000664144"/>
    </source>
</evidence>
<organism evidence="2 3">
    <name type="scientific">Hymenobacter telluris</name>
    <dbReference type="NCBI Taxonomy" id="2816474"/>
    <lineage>
        <taxon>Bacteria</taxon>
        <taxon>Pseudomonadati</taxon>
        <taxon>Bacteroidota</taxon>
        <taxon>Cytophagia</taxon>
        <taxon>Cytophagales</taxon>
        <taxon>Hymenobacteraceae</taxon>
        <taxon>Hymenobacter</taxon>
    </lineage>
</organism>
<reference evidence="2" key="1">
    <citation type="submission" date="2021-03" db="EMBL/GenBank/DDBJ databases">
        <authorList>
            <person name="Kim M.K."/>
        </authorList>
    </citation>
    <scope>NUCLEOTIDE SEQUENCE</scope>
    <source>
        <strain evidence="2">BT186</strain>
    </source>
</reference>
<accession>A0A939EVK3</accession>
<keyword evidence="3" id="KW-1185">Reference proteome</keyword>
<evidence type="ECO:0000313" key="2">
    <source>
        <dbReference type="EMBL" id="MBO0358634.1"/>
    </source>
</evidence>
<keyword evidence="1" id="KW-1133">Transmembrane helix</keyword>
<name>A0A939EVK3_9BACT</name>
<dbReference type="RefSeq" id="WP_206984560.1">
    <property type="nucleotide sequence ID" value="NZ_JAFLQZ010000006.1"/>
</dbReference>
<keyword evidence="1" id="KW-0472">Membrane</keyword>
<dbReference type="AlphaFoldDB" id="A0A939EVK3"/>
<feature type="transmembrane region" description="Helical" evidence="1">
    <location>
        <begin position="73"/>
        <end position="94"/>
    </location>
</feature>
<dbReference type="EMBL" id="JAFLQZ010000006">
    <property type="protein sequence ID" value="MBO0358634.1"/>
    <property type="molecule type" value="Genomic_DNA"/>
</dbReference>
<gene>
    <name evidence="2" type="ORF">J0X19_11815</name>
</gene>
<sequence length="110" mass="12535">MSDTLGRNTQMVADTKDNVATILQDQKVSTVRMTQFESEIKELTKDHLEVKVTTVDHEKRISNIEEGHRRRKWFIGIMATACGLGSTIVGWLLMHWGAIQEVVRRGPETQ</sequence>
<proteinExistence type="predicted"/>
<dbReference type="Proteomes" id="UP000664144">
    <property type="component" value="Unassembled WGS sequence"/>
</dbReference>